<keyword evidence="10 13" id="KW-0503">Monooxygenase</keyword>
<proteinExistence type="inferred from homology"/>
<reference evidence="14" key="2">
    <citation type="submission" date="2025-09" db="UniProtKB">
        <authorList>
            <consortium name="Ensembl"/>
        </authorList>
    </citation>
    <scope>IDENTIFICATION</scope>
</reference>
<evidence type="ECO:0000256" key="3">
    <source>
        <dbReference type="ARBA" id="ARBA00010617"/>
    </source>
</evidence>
<keyword evidence="9 12" id="KW-0408">Iron</keyword>
<evidence type="ECO:0000256" key="13">
    <source>
        <dbReference type="RuleBase" id="RU000461"/>
    </source>
</evidence>
<accession>A0A8C5Q2F7</accession>
<dbReference type="InterPro" id="IPR001128">
    <property type="entry name" value="Cyt_P450"/>
</dbReference>
<evidence type="ECO:0000256" key="12">
    <source>
        <dbReference type="PIRSR" id="PIRSR602401-1"/>
    </source>
</evidence>
<dbReference type="Gene3D" id="1.10.630.10">
    <property type="entry name" value="Cytochrome P450"/>
    <property type="match status" value="1"/>
</dbReference>
<dbReference type="Pfam" id="PF00067">
    <property type="entry name" value="p450"/>
    <property type="match status" value="1"/>
</dbReference>
<keyword evidence="11" id="KW-0472">Membrane</keyword>
<reference evidence="14" key="1">
    <citation type="submission" date="2025-08" db="UniProtKB">
        <authorList>
            <consortium name="Ensembl"/>
        </authorList>
    </citation>
    <scope>IDENTIFICATION</scope>
</reference>
<feature type="binding site" description="axial binding residue" evidence="12">
    <location>
        <position position="440"/>
    </location>
    <ligand>
        <name>heme</name>
        <dbReference type="ChEBI" id="CHEBI:30413"/>
    </ligand>
    <ligandPart>
        <name>Fe</name>
        <dbReference type="ChEBI" id="CHEBI:18248"/>
    </ligandPart>
</feature>
<evidence type="ECO:0000256" key="11">
    <source>
        <dbReference type="ARBA" id="ARBA00023136"/>
    </source>
</evidence>
<evidence type="ECO:0000313" key="14">
    <source>
        <dbReference type="Ensembl" id="ENSLLEP00000031566.1"/>
    </source>
</evidence>
<dbReference type="PRINTS" id="PR00385">
    <property type="entry name" value="P450"/>
</dbReference>
<evidence type="ECO:0000256" key="2">
    <source>
        <dbReference type="ARBA" id="ARBA00004524"/>
    </source>
</evidence>
<evidence type="ECO:0000256" key="10">
    <source>
        <dbReference type="ARBA" id="ARBA00023033"/>
    </source>
</evidence>
<dbReference type="GO" id="GO:0006805">
    <property type="term" value="P:xenobiotic metabolic process"/>
    <property type="evidence" value="ECO:0007669"/>
    <property type="project" value="TreeGrafter"/>
</dbReference>
<dbReference type="Proteomes" id="UP000694569">
    <property type="component" value="Unplaced"/>
</dbReference>
<dbReference type="GO" id="GO:0005506">
    <property type="term" value="F:iron ion binding"/>
    <property type="evidence" value="ECO:0007669"/>
    <property type="project" value="InterPro"/>
</dbReference>
<dbReference type="GeneTree" id="ENSGT00940000161956"/>
<comment type="subcellular location">
    <subcellularLocation>
        <location evidence="2">Microsome membrane</location>
    </subcellularLocation>
</comment>
<dbReference type="GO" id="GO:0016712">
    <property type="term" value="F:oxidoreductase activity, acting on paired donors, with incorporation or reduction of molecular oxygen, reduced flavin or flavoprotein as one donor, and incorporation of one atom of oxygen"/>
    <property type="evidence" value="ECO:0007669"/>
    <property type="project" value="TreeGrafter"/>
</dbReference>
<dbReference type="PRINTS" id="PR00463">
    <property type="entry name" value="EP450I"/>
</dbReference>
<dbReference type="PANTHER" id="PTHR24300:SF291">
    <property type="entry name" value="CYTOCHROME P450 2W1"/>
    <property type="match status" value="1"/>
</dbReference>
<evidence type="ECO:0000256" key="6">
    <source>
        <dbReference type="ARBA" id="ARBA00022824"/>
    </source>
</evidence>
<dbReference type="FunFam" id="1.10.630.10:FF:000010">
    <property type="entry name" value="cytochrome P450 2W1 isoform X2"/>
    <property type="match status" value="1"/>
</dbReference>
<dbReference type="AlphaFoldDB" id="A0A8C5Q2F7"/>
<keyword evidence="15" id="KW-1185">Reference proteome</keyword>
<dbReference type="InterPro" id="IPR002401">
    <property type="entry name" value="Cyt_P450_E_grp-I"/>
</dbReference>
<name>A0A8C5Q2F7_9ANUR</name>
<keyword evidence="5 12" id="KW-0479">Metal-binding</keyword>
<evidence type="ECO:0000256" key="4">
    <source>
        <dbReference type="ARBA" id="ARBA00022617"/>
    </source>
</evidence>
<evidence type="ECO:0008006" key="16">
    <source>
        <dbReference type="Google" id="ProtNLM"/>
    </source>
</evidence>
<dbReference type="SUPFAM" id="SSF48264">
    <property type="entry name" value="Cytochrome P450"/>
    <property type="match status" value="1"/>
</dbReference>
<evidence type="ECO:0000256" key="7">
    <source>
        <dbReference type="ARBA" id="ARBA00022848"/>
    </source>
</evidence>
<comment type="similarity">
    <text evidence="3 13">Belongs to the cytochrome P450 family.</text>
</comment>
<dbReference type="GO" id="GO:0046222">
    <property type="term" value="P:aflatoxin metabolic process"/>
    <property type="evidence" value="ECO:0007669"/>
    <property type="project" value="UniProtKB-ARBA"/>
</dbReference>
<dbReference type="GO" id="GO:0005737">
    <property type="term" value="C:cytoplasm"/>
    <property type="evidence" value="ECO:0007669"/>
    <property type="project" value="TreeGrafter"/>
</dbReference>
<organism evidence="14 15">
    <name type="scientific">Leptobrachium leishanense</name>
    <name type="common">Leishan spiny toad</name>
    <dbReference type="NCBI Taxonomy" id="445787"/>
    <lineage>
        <taxon>Eukaryota</taxon>
        <taxon>Metazoa</taxon>
        <taxon>Chordata</taxon>
        <taxon>Craniata</taxon>
        <taxon>Vertebrata</taxon>
        <taxon>Euteleostomi</taxon>
        <taxon>Amphibia</taxon>
        <taxon>Batrachia</taxon>
        <taxon>Anura</taxon>
        <taxon>Pelobatoidea</taxon>
        <taxon>Megophryidae</taxon>
        <taxon>Leptobrachium</taxon>
    </lineage>
</organism>
<keyword evidence="8 13" id="KW-0560">Oxidoreductase</keyword>
<dbReference type="PROSITE" id="PS00086">
    <property type="entry name" value="CYTOCHROME_P450"/>
    <property type="match status" value="1"/>
</dbReference>
<keyword evidence="4 12" id="KW-0349">Heme</keyword>
<evidence type="ECO:0000256" key="5">
    <source>
        <dbReference type="ARBA" id="ARBA00022723"/>
    </source>
</evidence>
<evidence type="ECO:0000313" key="15">
    <source>
        <dbReference type="Proteomes" id="UP000694569"/>
    </source>
</evidence>
<dbReference type="InterPro" id="IPR036396">
    <property type="entry name" value="Cyt_P450_sf"/>
</dbReference>
<dbReference type="Ensembl" id="ENSLLET00000032779.1">
    <property type="protein sequence ID" value="ENSLLEP00000031566.1"/>
    <property type="gene ID" value="ENSLLEG00000020000.1"/>
</dbReference>
<comment type="cofactor">
    <cofactor evidence="1 12">
        <name>heme</name>
        <dbReference type="ChEBI" id="CHEBI:30413"/>
    </cofactor>
</comment>
<protein>
    <recommendedName>
        <fullName evidence="16">Cytochrome P450</fullName>
    </recommendedName>
</protein>
<dbReference type="OrthoDB" id="2789670at2759"/>
<dbReference type="GO" id="GO:0006082">
    <property type="term" value="P:organic acid metabolic process"/>
    <property type="evidence" value="ECO:0007669"/>
    <property type="project" value="TreeGrafter"/>
</dbReference>
<dbReference type="InterPro" id="IPR017972">
    <property type="entry name" value="Cyt_P450_CS"/>
</dbReference>
<dbReference type="PANTHER" id="PTHR24300">
    <property type="entry name" value="CYTOCHROME P450 508A4-RELATED"/>
    <property type="match status" value="1"/>
</dbReference>
<keyword evidence="6" id="KW-0256">Endoplasmic reticulum</keyword>
<dbReference type="GO" id="GO:0020037">
    <property type="term" value="F:heme binding"/>
    <property type="evidence" value="ECO:0007669"/>
    <property type="project" value="InterPro"/>
</dbReference>
<evidence type="ECO:0000256" key="8">
    <source>
        <dbReference type="ARBA" id="ARBA00023002"/>
    </source>
</evidence>
<evidence type="ECO:0000256" key="9">
    <source>
        <dbReference type="ARBA" id="ARBA00023004"/>
    </source>
</evidence>
<dbReference type="InterPro" id="IPR050182">
    <property type="entry name" value="Cytochrome_P450_fam2"/>
</dbReference>
<evidence type="ECO:0000256" key="1">
    <source>
        <dbReference type="ARBA" id="ARBA00001971"/>
    </source>
</evidence>
<sequence length="498" mass="57218">MNFYSEAATLYLLFTLIVICLIRRINSSKKVIYRFPPGPPPLPVIGNVHLLDLKGQDYSLMKLAKKYGNVFSFHLGKRKSVVLIGYDANKEALVNSSYEFGSRGAVPATDNFQHGQGIFFSNGEIWKVTRRFTLSILRDIGMGKRPVEGKIIEELHHISELIKSFNGEPFTKNIFTNAPPNIIYGMLFGRRFDYNNQTFKKMVGVIDDIIILVGSPSVQYFNVFPVLKYVLKSPGIIVKRVEELNIVLKELIREARDAVSETEWATYIQAFIQKDLNETTTEENGKIFQEKNLLACIFDLMLGGTETTSTTLQWGFLLMMKYPDVQQKVHEEIANVIGLDRVPRWDDQKQLPYCMAVIHEIQRFGNILQFLPHSTSMDTHFRGYFLPKGTYVIPLITSVLYDETQWETPYQFNPNHFLDADGNFMKRDAFFAFSKGRRACAGESLARMELFLFFTGLVQKFNFHVPPGLDKSDLDLTRDAFFTMRPKLYNICATTWQK</sequence>
<keyword evidence="7" id="KW-0492">Microsome</keyword>